<dbReference type="UniPathway" id="UPA00659"/>
<dbReference type="Gene3D" id="3.40.50.720">
    <property type="entry name" value="NAD(P)-binding Rossmann-like Domain"/>
    <property type="match status" value="1"/>
</dbReference>
<feature type="domain" description="3-hydroxyacyl-CoA dehydrogenase C-terminal" evidence="13">
    <location>
        <begin position="471"/>
        <end position="562"/>
    </location>
</feature>
<evidence type="ECO:0000256" key="9">
    <source>
        <dbReference type="ARBA" id="ARBA00023235"/>
    </source>
</evidence>
<keyword evidence="9" id="KW-0413">Isomerase</keyword>
<dbReference type="GO" id="GO:0006635">
    <property type="term" value="P:fatty acid beta-oxidation"/>
    <property type="evidence" value="ECO:0007669"/>
    <property type="project" value="UniProtKB-UniPathway"/>
</dbReference>
<dbReference type="EMBL" id="FNXG01000003">
    <property type="protein sequence ID" value="SEI00137.1"/>
    <property type="molecule type" value="Genomic_DNA"/>
</dbReference>
<feature type="domain" description="3-hydroxyacyl-CoA dehydrogenase NAD binding" evidence="14">
    <location>
        <begin position="291"/>
        <end position="466"/>
    </location>
</feature>
<keyword evidence="16" id="KW-1185">Reference proteome</keyword>
<dbReference type="GO" id="GO:0004300">
    <property type="term" value="F:enoyl-CoA hydratase activity"/>
    <property type="evidence" value="ECO:0007669"/>
    <property type="project" value="UniProtKB-ARBA"/>
</dbReference>
<dbReference type="InterPro" id="IPR001753">
    <property type="entry name" value="Enoyl-CoA_hydra/iso"/>
</dbReference>
<dbReference type="InterPro" id="IPR006108">
    <property type="entry name" value="3HC_DH_C"/>
</dbReference>
<dbReference type="InterPro" id="IPR008927">
    <property type="entry name" value="6-PGluconate_DH-like_C_sf"/>
</dbReference>
<dbReference type="AlphaFoldDB" id="A0A1H6MF66"/>
<keyword evidence="5" id="KW-0560">Oxidoreductase</keyword>
<comment type="subcellular location">
    <subcellularLocation>
        <location evidence="1">Peroxisome</location>
    </subcellularLocation>
</comment>
<evidence type="ECO:0000259" key="13">
    <source>
        <dbReference type="Pfam" id="PF00725"/>
    </source>
</evidence>
<dbReference type="OrthoDB" id="9771883at2"/>
<evidence type="ECO:0000256" key="8">
    <source>
        <dbReference type="ARBA" id="ARBA00023140"/>
    </source>
</evidence>
<protein>
    <submittedName>
        <fullName evidence="15">3-hydroxyacyl-CoA dehydrogenase</fullName>
    </submittedName>
</protein>
<dbReference type="GO" id="GO:0070403">
    <property type="term" value="F:NAD+ binding"/>
    <property type="evidence" value="ECO:0007669"/>
    <property type="project" value="InterPro"/>
</dbReference>
<gene>
    <name evidence="15" type="ORF">SAMN04488075_2210</name>
</gene>
<evidence type="ECO:0000256" key="2">
    <source>
        <dbReference type="ARBA" id="ARBA00005005"/>
    </source>
</evidence>
<evidence type="ECO:0000313" key="15">
    <source>
        <dbReference type="EMBL" id="SEI00137.1"/>
    </source>
</evidence>
<organism evidence="15 16">
    <name type="scientific">Paracoccus alkenifer</name>
    <dbReference type="NCBI Taxonomy" id="65735"/>
    <lineage>
        <taxon>Bacteria</taxon>
        <taxon>Pseudomonadati</taxon>
        <taxon>Pseudomonadota</taxon>
        <taxon>Alphaproteobacteria</taxon>
        <taxon>Rhodobacterales</taxon>
        <taxon>Paracoccaceae</taxon>
        <taxon>Paracoccus</taxon>
    </lineage>
</organism>
<evidence type="ECO:0000256" key="12">
    <source>
        <dbReference type="ARBA" id="ARBA00049556"/>
    </source>
</evidence>
<proteinExistence type="predicted"/>
<dbReference type="FunFam" id="3.40.50.720:FF:000009">
    <property type="entry name" value="Fatty oxidation complex, alpha subunit"/>
    <property type="match status" value="1"/>
</dbReference>
<dbReference type="InterPro" id="IPR036291">
    <property type="entry name" value="NAD(P)-bd_dom_sf"/>
</dbReference>
<dbReference type="Pfam" id="PF02737">
    <property type="entry name" value="3HCDH_N"/>
    <property type="match status" value="1"/>
</dbReference>
<dbReference type="CDD" id="cd06558">
    <property type="entry name" value="crotonase-like"/>
    <property type="match status" value="1"/>
</dbReference>
<name>A0A1H6MF66_9RHOB</name>
<dbReference type="Pfam" id="PF00378">
    <property type="entry name" value="ECH_1"/>
    <property type="match status" value="1"/>
</dbReference>
<keyword evidence="4" id="KW-0442">Lipid degradation</keyword>
<dbReference type="RefSeq" id="WP_090848111.1">
    <property type="nucleotide sequence ID" value="NZ_FNXG01000003.1"/>
</dbReference>
<dbReference type="PANTHER" id="PTHR23309">
    <property type="entry name" value="3-HYDROXYACYL-COA DEHYROGENASE"/>
    <property type="match status" value="1"/>
</dbReference>
<dbReference type="Gene3D" id="1.10.1040.50">
    <property type="match status" value="1"/>
</dbReference>
<comment type="catalytic activity">
    <reaction evidence="12">
        <text>a (3S)-3-hydroxyacyl-CoA + NAD(+) = a 3-oxoacyl-CoA + NADH + H(+)</text>
        <dbReference type="Rhea" id="RHEA:22432"/>
        <dbReference type="ChEBI" id="CHEBI:15378"/>
        <dbReference type="ChEBI" id="CHEBI:57318"/>
        <dbReference type="ChEBI" id="CHEBI:57540"/>
        <dbReference type="ChEBI" id="CHEBI:57945"/>
        <dbReference type="ChEBI" id="CHEBI:90726"/>
        <dbReference type="EC" id="1.1.1.35"/>
    </reaction>
</comment>
<evidence type="ECO:0000256" key="10">
    <source>
        <dbReference type="ARBA" id="ARBA00023239"/>
    </source>
</evidence>
<evidence type="ECO:0000313" key="16">
    <source>
        <dbReference type="Proteomes" id="UP000199125"/>
    </source>
</evidence>
<evidence type="ECO:0000256" key="7">
    <source>
        <dbReference type="ARBA" id="ARBA00023098"/>
    </source>
</evidence>
<dbReference type="SUPFAM" id="SSF48179">
    <property type="entry name" value="6-phosphogluconate dehydrogenase C-terminal domain-like"/>
    <property type="match status" value="2"/>
</dbReference>
<reference evidence="16" key="1">
    <citation type="submission" date="2016-10" db="EMBL/GenBank/DDBJ databases">
        <authorList>
            <person name="Varghese N."/>
            <person name="Submissions S."/>
        </authorList>
    </citation>
    <scope>NUCLEOTIDE SEQUENCE [LARGE SCALE GENOMIC DNA]</scope>
    <source>
        <strain evidence="16">DSM 11593</strain>
    </source>
</reference>
<dbReference type="SUPFAM" id="SSF52096">
    <property type="entry name" value="ClpP/crotonase"/>
    <property type="match status" value="1"/>
</dbReference>
<evidence type="ECO:0000256" key="5">
    <source>
        <dbReference type="ARBA" id="ARBA00023002"/>
    </source>
</evidence>
<keyword evidence="8" id="KW-0576">Peroxisome</keyword>
<dbReference type="GO" id="GO:0003857">
    <property type="term" value="F:(3S)-3-hydroxyacyl-CoA dehydrogenase (NAD+) activity"/>
    <property type="evidence" value="ECO:0007669"/>
    <property type="project" value="UniProtKB-EC"/>
</dbReference>
<keyword evidence="6" id="KW-0520">NAD</keyword>
<evidence type="ECO:0000256" key="11">
    <source>
        <dbReference type="ARBA" id="ARBA00023268"/>
    </source>
</evidence>
<sequence>MTASIARHGDIATVTIDNPPVNALGQALRQALWDAVAALDADPAVRAVVLLCAGRTFIAGADVSEFGKPPVEPHLPELVDRIEAAAKPWIAAIHGSALGGGFEIAMGCRFRVADQAASVGLPEVNLGIVPGASGTVRTPRLAGVAAAVELVTTGRPVKAARARAMGLIDAVVSGDLRAEALAFARQALARPLPPPVSQRAIAPVDAAFWAEQEAAVARRSKGAAAPLRALACLKMAAEASFAEALAHERATFLELRGSEQAAALRHVFFAERAALRPAHLKDAAALPLHRAGVVGGGTMGAGIAAALRDAGLPVVLIERDAEAVARGLANLQAILDGGVKRGKLTEDQAAARMAGVTATTDYAALADTDLVIEAVFEEIGVKRAVFAELGRTCRPDAVLATNTSYLDPRLIAEGLPNPGRFIGLHFFSPANVMKLLEIIPTPDTTPETLATGFALGRILGKIPVQAGICEGFIGNRILKRYRAAAEALVRQGVAIAEIDAAAREYGFAMGPFEAQDLGGLDIAFLQREGARAAGRQLPETLGDILVRAGRKGQKTGGGWYDYAPGERRPQPSSMVARLLAGHVQAAAPMDRAAIASQLVGEMAAEGDAILNQGIARQGSDIDLVKIHGYGFPRWRGGPMFATRKRPAP</sequence>
<evidence type="ECO:0000256" key="4">
    <source>
        <dbReference type="ARBA" id="ARBA00022963"/>
    </source>
</evidence>
<dbReference type="Gene3D" id="3.90.226.10">
    <property type="entry name" value="2-enoyl-CoA Hydratase, Chain A, domain 1"/>
    <property type="match status" value="1"/>
</dbReference>
<evidence type="ECO:0000256" key="1">
    <source>
        <dbReference type="ARBA" id="ARBA00004275"/>
    </source>
</evidence>
<dbReference type="STRING" id="65735.SAMN04488075_2210"/>
<keyword evidence="11" id="KW-0511">Multifunctional enzyme</keyword>
<dbReference type="InterPro" id="IPR006176">
    <property type="entry name" value="3-OHacyl-CoA_DH_NAD-bd"/>
</dbReference>
<comment type="pathway">
    <text evidence="2">Lipid metabolism; fatty acid beta-oxidation.</text>
</comment>
<dbReference type="SUPFAM" id="SSF51735">
    <property type="entry name" value="NAD(P)-binding Rossmann-fold domains"/>
    <property type="match status" value="1"/>
</dbReference>
<evidence type="ECO:0000256" key="3">
    <source>
        <dbReference type="ARBA" id="ARBA00022832"/>
    </source>
</evidence>
<keyword evidence="7" id="KW-0443">Lipid metabolism</keyword>
<dbReference type="Proteomes" id="UP000199125">
    <property type="component" value="Unassembled WGS sequence"/>
</dbReference>
<evidence type="ECO:0000259" key="14">
    <source>
        <dbReference type="Pfam" id="PF02737"/>
    </source>
</evidence>
<keyword evidence="10" id="KW-0456">Lyase</keyword>
<keyword evidence="3" id="KW-0276">Fatty acid metabolism</keyword>
<dbReference type="Pfam" id="PF00725">
    <property type="entry name" value="3HCDH"/>
    <property type="match status" value="1"/>
</dbReference>
<accession>A0A1H6MF66</accession>
<dbReference type="GO" id="GO:0016853">
    <property type="term" value="F:isomerase activity"/>
    <property type="evidence" value="ECO:0007669"/>
    <property type="project" value="UniProtKB-KW"/>
</dbReference>
<evidence type="ECO:0000256" key="6">
    <source>
        <dbReference type="ARBA" id="ARBA00023027"/>
    </source>
</evidence>
<dbReference type="InterPro" id="IPR029045">
    <property type="entry name" value="ClpP/crotonase-like_dom_sf"/>
</dbReference>